<feature type="transmembrane region" description="Helical" evidence="1">
    <location>
        <begin position="59"/>
        <end position="78"/>
    </location>
</feature>
<organism evidence="2 3">
    <name type="scientific">Oceanobacillus iheyensis (strain DSM 14371 / CIP 107618 / JCM 11309 / KCTC 3954 / HTE831)</name>
    <dbReference type="NCBI Taxonomy" id="221109"/>
    <lineage>
        <taxon>Bacteria</taxon>
        <taxon>Bacillati</taxon>
        <taxon>Bacillota</taxon>
        <taxon>Bacilli</taxon>
        <taxon>Bacillales</taxon>
        <taxon>Bacillaceae</taxon>
        <taxon>Oceanobacillus</taxon>
    </lineage>
</organism>
<evidence type="ECO:0008006" key="4">
    <source>
        <dbReference type="Google" id="ProtNLM"/>
    </source>
</evidence>
<dbReference type="EMBL" id="BA000028">
    <property type="protein sequence ID" value="BAC12123.1"/>
    <property type="molecule type" value="Genomic_DNA"/>
</dbReference>
<keyword evidence="1" id="KW-0812">Transmembrane</keyword>
<proteinExistence type="predicted"/>
<evidence type="ECO:0000313" key="3">
    <source>
        <dbReference type="Proteomes" id="UP000000822"/>
    </source>
</evidence>
<sequence>MTKIELSYNINEEDIQSLANNYYENSSKAKKAKKWTVLSVLLISLIVSYPISLIIGDGIYVYLLLVLICFITTPVLALKEHRKDALKNTYKRLTKDNTGLLGDYRTTLSENDIHVKVHPNDQKKEKNMASNWGNVDYYSKEDNCFLIYADSIDFVYPVKADEQYEDVNQLLKNKLPYRKK</sequence>
<name>Q8ETT8_OCEIH</name>
<keyword evidence="1" id="KW-1133">Transmembrane helix</keyword>
<dbReference type="KEGG" id="oih:OB0167"/>
<dbReference type="AlphaFoldDB" id="Q8ETT8"/>
<keyword evidence="3" id="KW-1185">Reference proteome</keyword>
<accession>Q8ETT8</accession>
<protein>
    <recommendedName>
        <fullName evidence="4">YcxB-like protein domain-containing protein</fullName>
    </recommendedName>
</protein>
<evidence type="ECO:0000256" key="1">
    <source>
        <dbReference type="SAM" id="Phobius"/>
    </source>
</evidence>
<feature type="transmembrane region" description="Helical" evidence="1">
    <location>
        <begin position="35"/>
        <end position="53"/>
    </location>
</feature>
<dbReference type="HOGENOM" id="CLU_1494790_0_0_9"/>
<dbReference type="RefSeq" id="WP_011064568.1">
    <property type="nucleotide sequence ID" value="NC_004193.1"/>
</dbReference>
<reference evidence="2 3" key="1">
    <citation type="journal article" date="2001" name="FEMS Microbiol. Lett.">
        <title>Oceanobacillus iheyensis gen. nov., sp. nov., a deep-sea extremely halotolerant and alkaliphilic species isolated from a depth of 1050 m on the Iheya Ridge.</title>
        <authorList>
            <person name="Lu J."/>
            <person name="Nogi Y."/>
            <person name="Takami H."/>
        </authorList>
    </citation>
    <scope>NUCLEOTIDE SEQUENCE [LARGE SCALE GENOMIC DNA]</scope>
    <source>
        <strain evidence="3">DSM 14371 / CIP 107618 / JCM 11309 / KCTC 3954 / HTE831</strain>
    </source>
</reference>
<dbReference type="eggNOG" id="ENOG50348EG">
    <property type="taxonomic scope" value="Bacteria"/>
</dbReference>
<dbReference type="OrthoDB" id="9951604at2"/>
<dbReference type="STRING" id="221109.gene:10732357"/>
<evidence type="ECO:0000313" key="2">
    <source>
        <dbReference type="EMBL" id="BAC12123.1"/>
    </source>
</evidence>
<reference evidence="2 3" key="2">
    <citation type="journal article" date="2002" name="Nucleic Acids Res.">
        <title>Genome sequence of Oceanobacillus iheyensis isolated from the Iheya Ridge and its unexpected adaptive capabilities to extreme environments.</title>
        <authorList>
            <person name="Takami H."/>
            <person name="Takaki Y."/>
            <person name="Uchiyama I."/>
        </authorList>
    </citation>
    <scope>NUCLEOTIDE SEQUENCE [LARGE SCALE GENOMIC DNA]</scope>
    <source>
        <strain evidence="3">DSM 14371 / CIP 107618 / JCM 11309 / KCTC 3954 / HTE831</strain>
    </source>
</reference>
<keyword evidence="1" id="KW-0472">Membrane</keyword>
<dbReference type="Proteomes" id="UP000000822">
    <property type="component" value="Chromosome"/>
</dbReference>
<gene>
    <name evidence="2" type="ordered locus">OB0167</name>
</gene>